<comment type="caution">
    <text evidence="2">The sequence shown here is derived from an EMBL/GenBank/DDBJ whole genome shotgun (WGS) entry which is preliminary data.</text>
</comment>
<dbReference type="AlphaFoldDB" id="A0A1R1Y9S2"/>
<reference evidence="2 3" key="1">
    <citation type="submission" date="2017-01" db="EMBL/GenBank/DDBJ databases">
        <authorList>
            <person name="Mah S.A."/>
            <person name="Swanson W.J."/>
            <person name="Moy G.W."/>
            <person name="Vacquier V.D."/>
        </authorList>
    </citation>
    <scope>NUCLEOTIDE SEQUENCE [LARGE SCALE GENOMIC DNA]</scope>
    <source>
        <strain evidence="2 3">GSMNP</strain>
    </source>
</reference>
<dbReference type="OrthoDB" id="17089at2759"/>
<evidence type="ECO:0000313" key="3">
    <source>
        <dbReference type="Proteomes" id="UP000187283"/>
    </source>
</evidence>
<feature type="region of interest" description="Disordered" evidence="1">
    <location>
        <begin position="90"/>
        <end position="122"/>
    </location>
</feature>
<evidence type="ECO:0000313" key="2">
    <source>
        <dbReference type="EMBL" id="OMJ23628.1"/>
    </source>
</evidence>
<name>A0A1R1Y9S2_9FUNG</name>
<gene>
    <name evidence="2" type="ORF">AYI70_g2156</name>
</gene>
<dbReference type="EMBL" id="LSSN01000507">
    <property type="protein sequence ID" value="OMJ23628.1"/>
    <property type="molecule type" value="Genomic_DNA"/>
</dbReference>
<accession>A0A1R1Y9S2</accession>
<evidence type="ECO:0000256" key="1">
    <source>
        <dbReference type="SAM" id="MobiDB-lite"/>
    </source>
</evidence>
<proteinExistence type="predicted"/>
<dbReference type="STRING" id="133412.A0A1R1Y9S2"/>
<sequence length="186" mass="19700">MHAIKTNAAAALLKGRFSITATSSISGLRSNSERFATSPLATRGYIRSQPPKLLRAETRASSVLIRGRNYASKPTALKSGTELTANARLSASATAAAEPKADGSGADDVAAPKSVSLDPKNVAAGKDGAKVAKTAEERRKIIKPGTPVGSPVVGYKVTHTSVKERLKTKYKDTVDKEKNLKRREEL</sequence>
<organism evidence="2 3">
    <name type="scientific">Smittium culicis</name>
    <dbReference type="NCBI Taxonomy" id="133412"/>
    <lineage>
        <taxon>Eukaryota</taxon>
        <taxon>Fungi</taxon>
        <taxon>Fungi incertae sedis</taxon>
        <taxon>Zoopagomycota</taxon>
        <taxon>Kickxellomycotina</taxon>
        <taxon>Harpellomycetes</taxon>
        <taxon>Harpellales</taxon>
        <taxon>Legeriomycetaceae</taxon>
        <taxon>Smittium</taxon>
    </lineage>
</organism>
<keyword evidence="3" id="KW-1185">Reference proteome</keyword>
<dbReference type="Proteomes" id="UP000187283">
    <property type="component" value="Unassembled WGS sequence"/>
</dbReference>
<protein>
    <submittedName>
        <fullName evidence="2">Uncharacterized protein</fullName>
    </submittedName>
</protein>